<dbReference type="Proteomes" id="UP000051124">
    <property type="component" value="Unassembled WGS sequence"/>
</dbReference>
<feature type="transmembrane region" description="Helical" evidence="1">
    <location>
        <begin position="79"/>
        <end position="97"/>
    </location>
</feature>
<keyword evidence="1" id="KW-1133">Transmembrane helix</keyword>
<feature type="transmembrane region" description="Helical" evidence="1">
    <location>
        <begin position="266"/>
        <end position="282"/>
    </location>
</feature>
<feature type="transmembrane region" description="Helical" evidence="1">
    <location>
        <begin position="314"/>
        <end position="334"/>
    </location>
</feature>
<feature type="transmembrane region" description="Helical" evidence="1">
    <location>
        <begin position="192"/>
        <end position="211"/>
    </location>
</feature>
<sequence length="580" mass="67352">MRVGSRKVPLAWSFIPLIATLFLYIFTLSPTVGFIDSGELTTVCHTLGVAHPTGYPLYTVIGRLFSLLPLNSVAWRINLYSATFGSLAVFILFWLLYLHTGATIPSLVGSLLFGFSSTHWSVASSGEVYALTLFLLSCLLLTLSRWRENEKYVFLFFFLLGLSFTNHLVIICAAIPGVVYLLFVQEKTPTRILMWIGLFLLGLSLYLYLPIRAAQEPLMNWGNPNTLEKLLWHISGKQYRVWMFSQPLGAVMERISSYGWLLLDQYPFYIIWLLVPGFVHLFRKNWKFGLLLAAIPIIDVGYAINYDIPDINPYFLPSFFVFALVLGFGVPFVAKYLRAATPVLLLLPLTVLWMNYKRADQSENYLAHDYAMNVFRSAERNGIIITNLWDIYSPTLYLQHIEEERQDLCIIDKELLRRSWYFDYLEAQYPWLLENSRAEVDSFLVLLHDFEHGRLKDVTEIQRRFIKMINSFIEKNRGERPVYLSFLNSSDRDAPFMVPNLPRLPVGLLYRLDDTERYYPAPWDEFVLRGVSDPSIHKDERANFIISHYRRMLLHRTLYLKHLNRPQEADSLLNSLPSLR</sequence>
<evidence type="ECO:0000313" key="2">
    <source>
        <dbReference type="EMBL" id="KPJ48973.1"/>
    </source>
</evidence>
<dbReference type="AlphaFoldDB" id="A0A0S7WFN8"/>
<protein>
    <recommendedName>
        <fullName evidence="4">DUF2723 domain-containing protein</fullName>
    </recommendedName>
</protein>
<dbReference type="PANTHER" id="PTHR16214">
    <property type="entry name" value="TRANSMEMBRANE PROTEIN 260"/>
    <property type="match status" value="1"/>
</dbReference>
<organism evidence="2 3">
    <name type="scientific">candidate division TA06 bacterium DG_26</name>
    <dbReference type="NCBI Taxonomy" id="1703771"/>
    <lineage>
        <taxon>Bacteria</taxon>
        <taxon>Bacteria division TA06</taxon>
    </lineage>
</organism>
<gene>
    <name evidence="2" type="ORF">AMJ40_06495</name>
</gene>
<evidence type="ECO:0000256" key="1">
    <source>
        <dbReference type="SAM" id="Phobius"/>
    </source>
</evidence>
<dbReference type="PATRIC" id="fig|1703771.3.peg.649"/>
<feature type="transmembrane region" description="Helical" evidence="1">
    <location>
        <begin position="339"/>
        <end position="356"/>
    </location>
</feature>
<evidence type="ECO:0000313" key="3">
    <source>
        <dbReference type="Proteomes" id="UP000051124"/>
    </source>
</evidence>
<dbReference type="EMBL" id="LIZT01000081">
    <property type="protein sequence ID" value="KPJ48973.1"/>
    <property type="molecule type" value="Genomic_DNA"/>
</dbReference>
<comment type="caution">
    <text evidence="2">The sequence shown here is derived from an EMBL/GenBank/DDBJ whole genome shotgun (WGS) entry which is preliminary data.</text>
</comment>
<reference evidence="2 3" key="1">
    <citation type="journal article" date="2015" name="Microbiome">
        <title>Genomic resolution of linkages in carbon, nitrogen, and sulfur cycling among widespread estuary sediment bacteria.</title>
        <authorList>
            <person name="Baker B.J."/>
            <person name="Lazar C.S."/>
            <person name="Teske A.P."/>
            <person name="Dick G.J."/>
        </authorList>
    </citation>
    <scope>NUCLEOTIDE SEQUENCE [LARGE SCALE GENOMIC DNA]</scope>
    <source>
        <strain evidence="2">DG_26</strain>
    </source>
</reference>
<keyword evidence="1" id="KW-0812">Transmembrane</keyword>
<name>A0A0S7WFN8_UNCT6</name>
<dbReference type="InterPro" id="IPR052724">
    <property type="entry name" value="GT117_domain-containing"/>
</dbReference>
<dbReference type="InterPro" id="IPR021280">
    <property type="entry name" value="TMEM260-like"/>
</dbReference>
<feature type="transmembrane region" description="Helical" evidence="1">
    <location>
        <begin position="152"/>
        <end position="183"/>
    </location>
</feature>
<feature type="transmembrane region" description="Helical" evidence="1">
    <location>
        <begin position="289"/>
        <end position="308"/>
    </location>
</feature>
<proteinExistence type="predicted"/>
<dbReference type="Pfam" id="PF11028">
    <property type="entry name" value="TMEM260-like"/>
    <property type="match status" value="1"/>
</dbReference>
<feature type="transmembrane region" description="Helical" evidence="1">
    <location>
        <begin position="12"/>
        <end position="35"/>
    </location>
</feature>
<keyword evidence="1" id="KW-0472">Membrane</keyword>
<feature type="transmembrane region" description="Helical" evidence="1">
    <location>
        <begin position="128"/>
        <end position="146"/>
    </location>
</feature>
<feature type="transmembrane region" description="Helical" evidence="1">
    <location>
        <begin position="55"/>
        <end position="72"/>
    </location>
</feature>
<accession>A0A0S7WFN8</accession>
<evidence type="ECO:0008006" key="4">
    <source>
        <dbReference type="Google" id="ProtNLM"/>
    </source>
</evidence>
<dbReference type="PANTHER" id="PTHR16214:SF3">
    <property type="entry name" value="TRANSMEMBRANE PROTEIN 260"/>
    <property type="match status" value="1"/>
</dbReference>